<reference evidence="2" key="1">
    <citation type="journal article" date="2020" name="bioRxiv">
        <title>Hybrid origin of Populus tomentosa Carr. identified through genome sequencing and phylogenomic analysis.</title>
        <authorList>
            <person name="An X."/>
            <person name="Gao K."/>
            <person name="Chen Z."/>
            <person name="Li J."/>
            <person name="Yang X."/>
            <person name="Yang X."/>
            <person name="Zhou J."/>
            <person name="Guo T."/>
            <person name="Zhao T."/>
            <person name="Huang S."/>
            <person name="Miao D."/>
            <person name="Khan W.U."/>
            <person name="Rao P."/>
            <person name="Ye M."/>
            <person name="Lei B."/>
            <person name="Liao W."/>
            <person name="Wang J."/>
            <person name="Ji L."/>
            <person name="Li Y."/>
            <person name="Guo B."/>
            <person name="Mustafa N.S."/>
            <person name="Li S."/>
            <person name="Yun Q."/>
            <person name="Keller S.R."/>
            <person name="Mao J."/>
            <person name="Zhang R."/>
            <person name="Strauss S.H."/>
        </authorList>
    </citation>
    <scope>NUCLEOTIDE SEQUENCE</scope>
    <source>
        <strain evidence="2">GM15</strain>
        <tissue evidence="2">Leaf</tissue>
    </source>
</reference>
<name>A0A8X7ZA28_POPTO</name>
<feature type="domain" description="Bet v I/Major latex protein" evidence="1">
    <location>
        <begin position="24"/>
        <end position="174"/>
    </location>
</feature>
<sequence length="174" mass="19928">MLNKTFPTYFISLLIGYRFSKEMVLQGKLEIEIEIKAPAAKFYNILRKQNHHIPNISDSIHAIDLHEGDWETPGSVKQWTYTLDGNAPLCVKETIEEVDDQNKTIKFNCLEGEVLKEFKSFKSIVQVTPKAGEGSLVKWTIEFEKVNEDIPAPDAYLELTQKMTKDIDDHLVEA</sequence>
<evidence type="ECO:0000313" key="3">
    <source>
        <dbReference type="Proteomes" id="UP000886885"/>
    </source>
</evidence>
<dbReference type="GO" id="GO:0006952">
    <property type="term" value="P:defense response"/>
    <property type="evidence" value="ECO:0007669"/>
    <property type="project" value="InterPro"/>
</dbReference>
<dbReference type="InterPro" id="IPR052006">
    <property type="entry name" value="MLP-like"/>
</dbReference>
<protein>
    <recommendedName>
        <fullName evidence="1">Bet v I/Major latex protein domain-containing protein</fullName>
    </recommendedName>
</protein>
<dbReference type="SMART" id="SM01037">
    <property type="entry name" value="Bet_v_1"/>
    <property type="match status" value="1"/>
</dbReference>
<dbReference type="InterPro" id="IPR000916">
    <property type="entry name" value="Bet_v_I/MLP"/>
</dbReference>
<keyword evidence="3" id="KW-1185">Reference proteome</keyword>
<gene>
    <name evidence="2" type="ORF">POTOM_030006</name>
</gene>
<dbReference type="Proteomes" id="UP000886885">
    <property type="component" value="Chromosome 8A"/>
</dbReference>
<dbReference type="Pfam" id="PF00407">
    <property type="entry name" value="Bet_v_1"/>
    <property type="match status" value="1"/>
</dbReference>
<evidence type="ECO:0000313" key="2">
    <source>
        <dbReference type="EMBL" id="KAG6765944.1"/>
    </source>
</evidence>
<comment type="caution">
    <text evidence="2">The sequence shown here is derived from an EMBL/GenBank/DDBJ whole genome shotgun (WGS) entry which is preliminary data.</text>
</comment>
<dbReference type="OrthoDB" id="1072116at2759"/>
<dbReference type="EMBL" id="JAAWWB010000015">
    <property type="protein sequence ID" value="KAG6765944.1"/>
    <property type="molecule type" value="Genomic_DNA"/>
</dbReference>
<dbReference type="PANTHER" id="PTHR31338:SF16">
    <property type="entry name" value="POLYKETIDE CYCLASE_DEHYDRASE AND LIPID TRANSPORT SUPERFAMILY PROTEIN"/>
    <property type="match status" value="1"/>
</dbReference>
<dbReference type="PANTHER" id="PTHR31338">
    <property type="entry name" value="POLYKETIDE CYCLASE/DEHYDRASE AND LIPID TRANSPORT SUPERFAMILY PROTEIN"/>
    <property type="match status" value="1"/>
</dbReference>
<accession>A0A8X7ZA28</accession>
<dbReference type="CDD" id="cd07816">
    <property type="entry name" value="Bet_v1-like"/>
    <property type="match status" value="1"/>
</dbReference>
<organism evidence="2 3">
    <name type="scientific">Populus tomentosa</name>
    <name type="common">Chinese white poplar</name>
    <dbReference type="NCBI Taxonomy" id="118781"/>
    <lineage>
        <taxon>Eukaryota</taxon>
        <taxon>Viridiplantae</taxon>
        <taxon>Streptophyta</taxon>
        <taxon>Embryophyta</taxon>
        <taxon>Tracheophyta</taxon>
        <taxon>Spermatophyta</taxon>
        <taxon>Magnoliopsida</taxon>
        <taxon>eudicotyledons</taxon>
        <taxon>Gunneridae</taxon>
        <taxon>Pentapetalae</taxon>
        <taxon>rosids</taxon>
        <taxon>fabids</taxon>
        <taxon>Malpighiales</taxon>
        <taxon>Salicaceae</taxon>
        <taxon>Saliceae</taxon>
        <taxon>Populus</taxon>
    </lineage>
</organism>
<evidence type="ECO:0000259" key="1">
    <source>
        <dbReference type="SMART" id="SM01037"/>
    </source>
</evidence>
<dbReference type="AlphaFoldDB" id="A0A8X7ZA28"/>
<proteinExistence type="predicted"/>